<accession>A0A0D9XVX3</accession>
<feature type="compositionally biased region" description="Acidic residues" evidence="1">
    <location>
        <begin position="118"/>
        <end position="127"/>
    </location>
</feature>
<protein>
    <recommendedName>
        <fullName evidence="2">DUF6598 domain-containing protein</fullName>
    </recommendedName>
</protein>
<proteinExistence type="predicted"/>
<dbReference type="InterPro" id="IPR046533">
    <property type="entry name" value="DUF6598"/>
</dbReference>
<dbReference type="PANTHER" id="PTHR33065">
    <property type="entry name" value="OS07G0486400 PROTEIN"/>
    <property type="match status" value="1"/>
</dbReference>
<evidence type="ECO:0000313" key="4">
    <source>
        <dbReference type="Proteomes" id="UP000032180"/>
    </source>
</evidence>
<feature type="region of interest" description="Disordered" evidence="1">
    <location>
        <begin position="37"/>
        <end position="62"/>
    </location>
</feature>
<keyword evidence="4" id="KW-1185">Reference proteome</keyword>
<reference evidence="3" key="3">
    <citation type="submission" date="2015-04" db="UniProtKB">
        <authorList>
            <consortium name="EnsemblPlants"/>
        </authorList>
    </citation>
    <scope>IDENTIFICATION</scope>
</reference>
<dbReference type="STRING" id="77586.A0A0D9XVX3"/>
<feature type="domain" description="DUF6598" evidence="2">
    <location>
        <begin position="176"/>
        <end position="419"/>
    </location>
</feature>
<evidence type="ECO:0000313" key="3">
    <source>
        <dbReference type="EnsemblPlants" id="LPERR12G00280.1"/>
    </source>
</evidence>
<reference evidence="3 4" key="1">
    <citation type="submission" date="2012-08" db="EMBL/GenBank/DDBJ databases">
        <title>Oryza genome evolution.</title>
        <authorList>
            <person name="Wing R.A."/>
        </authorList>
    </citation>
    <scope>NUCLEOTIDE SEQUENCE</scope>
</reference>
<evidence type="ECO:0000256" key="1">
    <source>
        <dbReference type="SAM" id="MobiDB-lite"/>
    </source>
</evidence>
<dbReference type="Gramene" id="LPERR12G00280.1">
    <property type="protein sequence ID" value="LPERR12G00280.1"/>
    <property type="gene ID" value="LPERR12G00280"/>
</dbReference>
<dbReference type="EnsemblPlants" id="LPERR12G00280.1">
    <property type="protein sequence ID" value="LPERR12G00280.1"/>
    <property type="gene ID" value="LPERR12G00280"/>
</dbReference>
<dbReference type="Pfam" id="PF20241">
    <property type="entry name" value="DUF6598"/>
    <property type="match status" value="1"/>
</dbReference>
<name>A0A0D9XVX3_9ORYZ</name>
<dbReference type="PANTHER" id="PTHR33065:SF88">
    <property type="entry name" value="OS11G0104220 PROTEIN"/>
    <property type="match status" value="1"/>
</dbReference>
<evidence type="ECO:0000259" key="2">
    <source>
        <dbReference type="Pfam" id="PF20241"/>
    </source>
</evidence>
<dbReference type="eggNOG" id="ENOG502RRNC">
    <property type="taxonomic scope" value="Eukaryota"/>
</dbReference>
<dbReference type="Proteomes" id="UP000032180">
    <property type="component" value="Chromosome 12"/>
</dbReference>
<reference evidence="4" key="2">
    <citation type="submission" date="2013-12" db="EMBL/GenBank/DDBJ databases">
        <authorList>
            <person name="Yu Y."/>
            <person name="Lee S."/>
            <person name="de Baynast K."/>
            <person name="Wissotski M."/>
            <person name="Liu L."/>
            <person name="Talag J."/>
            <person name="Goicoechea J."/>
            <person name="Angelova A."/>
            <person name="Jetty R."/>
            <person name="Kudrna D."/>
            <person name="Golser W."/>
            <person name="Rivera L."/>
            <person name="Zhang J."/>
            <person name="Wing R."/>
        </authorList>
    </citation>
    <scope>NUCLEOTIDE SEQUENCE</scope>
</reference>
<feature type="compositionally biased region" description="Basic residues" evidence="1">
    <location>
        <begin position="90"/>
        <end position="106"/>
    </location>
</feature>
<organism evidence="3 4">
    <name type="scientific">Leersia perrieri</name>
    <dbReference type="NCBI Taxonomy" id="77586"/>
    <lineage>
        <taxon>Eukaryota</taxon>
        <taxon>Viridiplantae</taxon>
        <taxon>Streptophyta</taxon>
        <taxon>Embryophyta</taxon>
        <taxon>Tracheophyta</taxon>
        <taxon>Spermatophyta</taxon>
        <taxon>Magnoliopsida</taxon>
        <taxon>Liliopsida</taxon>
        <taxon>Poales</taxon>
        <taxon>Poaceae</taxon>
        <taxon>BOP clade</taxon>
        <taxon>Oryzoideae</taxon>
        <taxon>Oryzeae</taxon>
        <taxon>Oryzinae</taxon>
        <taxon>Leersia</taxon>
    </lineage>
</organism>
<sequence>MLHEERAVTVAGQETRKPARRGTRCWYELLPCKRWRRRRKSKSGQRGERRVGGGGGKKSMETASMIVSNIKVALEEMRFVEPSSAGGEGKKKKGKKKMRQVSKPRQRSGMVFERKEEPEEEEVFLDPEEADRREIRSFRTNWESRFPHASFHDTTTVCPMRYTEGDIPTYASPDDALQIFSLQVIEVKDGLDWPLHVYGLVATRDSVDQKRNLLFKRTRDNCQILTPQDPYLMLTGPSRAIVLLDPVTFEVDLKAKGETEAEDRVLSLSVFIHHMAPDYISHSPVIQSDISSKHCEIELKYAALAYTVEATIVSVQVIDGSWPGYLRGRVVCRTASVDEVECVLLDSRDGRMSINSSGGIELSRRVVSVELRGKLIFCVAASHRDKNSDIVSMGRVVFKPDKAGRSTGMCDLGFCKVEAIVCWSLLATD</sequence>
<dbReference type="AlphaFoldDB" id="A0A0D9XVX3"/>
<feature type="region of interest" description="Disordered" evidence="1">
    <location>
        <begin position="82"/>
        <end position="127"/>
    </location>
</feature>